<dbReference type="RefSeq" id="WP_013320569.1">
    <property type="nucleotide sequence ID" value="NC_014501.1"/>
</dbReference>
<feature type="domain" description="ABC transporter" evidence="4">
    <location>
        <begin position="19"/>
        <end position="240"/>
    </location>
</feature>
<keyword evidence="6" id="KW-1185">Reference proteome</keyword>
<evidence type="ECO:0000259" key="4">
    <source>
        <dbReference type="PROSITE" id="PS50893"/>
    </source>
</evidence>
<dbReference type="InterPro" id="IPR003439">
    <property type="entry name" value="ABC_transporter-like_ATP-bd"/>
</dbReference>
<dbReference type="eggNOG" id="COG1136">
    <property type="taxonomic scope" value="Bacteria"/>
</dbReference>
<dbReference type="Pfam" id="PF00005">
    <property type="entry name" value="ABC_tran"/>
    <property type="match status" value="1"/>
</dbReference>
<proteinExistence type="predicted"/>
<evidence type="ECO:0000313" key="6">
    <source>
        <dbReference type="Proteomes" id="UP000008206"/>
    </source>
</evidence>
<keyword evidence="2" id="KW-0547">Nucleotide-binding</keyword>
<dbReference type="FunFam" id="3.40.50.300:FF:000032">
    <property type="entry name" value="Export ABC transporter ATP-binding protein"/>
    <property type="match status" value="1"/>
</dbReference>
<dbReference type="InterPro" id="IPR017911">
    <property type="entry name" value="MacB-like_ATP-bd"/>
</dbReference>
<dbReference type="GO" id="GO:0098796">
    <property type="term" value="C:membrane protein complex"/>
    <property type="evidence" value="ECO:0007669"/>
    <property type="project" value="UniProtKB-ARBA"/>
</dbReference>
<dbReference type="GO" id="GO:0005886">
    <property type="term" value="C:plasma membrane"/>
    <property type="evidence" value="ECO:0007669"/>
    <property type="project" value="TreeGrafter"/>
</dbReference>
<gene>
    <name evidence="5" type="ordered locus">Cyan7822_0414</name>
</gene>
<dbReference type="SUPFAM" id="SSF52540">
    <property type="entry name" value="P-loop containing nucleoside triphosphate hydrolases"/>
    <property type="match status" value="1"/>
</dbReference>
<dbReference type="OrthoDB" id="508204at2"/>
<dbReference type="HOGENOM" id="CLU_000604_1_22_3"/>
<organism evidence="5 6">
    <name type="scientific">Gloeothece verrucosa (strain PCC 7822)</name>
    <name type="common">Cyanothece sp. (strain PCC 7822)</name>
    <dbReference type="NCBI Taxonomy" id="497965"/>
    <lineage>
        <taxon>Bacteria</taxon>
        <taxon>Bacillati</taxon>
        <taxon>Cyanobacteriota</taxon>
        <taxon>Cyanophyceae</taxon>
        <taxon>Oscillatoriophycideae</taxon>
        <taxon>Chroococcales</taxon>
        <taxon>Aphanothecaceae</taxon>
        <taxon>Gloeothece</taxon>
        <taxon>Gloeothece verrucosa</taxon>
    </lineage>
</organism>
<dbReference type="InterPro" id="IPR017871">
    <property type="entry name" value="ABC_transporter-like_CS"/>
</dbReference>
<dbReference type="GO" id="GO:0022857">
    <property type="term" value="F:transmembrane transporter activity"/>
    <property type="evidence" value="ECO:0007669"/>
    <property type="project" value="TreeGrafter"/>
</dbReference>
<dbReference type="EMBL" id="CP002198">
    <property type="protein sequence ID" value="ADN12459.1"/>
    <property type="molecule type" value="Genomic_DNA"/>
</dbReference>
<reference evidence="6" key="1">
    <citation type="journal article" date="2011" name="MBio">
        <title>Novel metabolic attributes of the genus Cyanothece, comprising a group of unicellular nitrogen-fixing Cyanobacteria.</title>
        <authorList>
            <person name="Bandyopadhyay A."/>
            <person name="Elvitigala T."/>
            <person name="Welsh E."/>
            <person name="Stockel J."/>
            <person name="Liberton M."/>
            <person name="Min H."/>
            <person name="Sherman L.A."/>
            <person name="Pakrasi H.B."/>
        </authorList>
    </citation>
    <scope>NUCLEOTIDE SEQUENCE [LARGE SCALE GENOMIC DNA]</scope>
    <source>
        <strain evidence="6">PCC 7822</strain>
    </source>
</reference>
<dbReference type="InterPro" id="IPR015854">
    <property type="entry name" value="ABC_transpr_LolD-like"/>
</dbReference>
<dbReference type="InterPro" id="IPR014324">
    <property type="entry name" value="ABC_heterocyst_DevA"/>
</dbReference>
<protein>
    <submittedName>
        <fullName evidence="5">ABC exporter ATP-binding subunit, DevA family</fullName>
    </submittedName>
</protein>
<dbReference type="InterPro" id="IPR027417">
    <property type="entry name" value="P-loop_NTPase"/>
</dbReference>
<accession>E0U772</accession>
<dbReference type="PROSITE" id="PS00211">
    <property type="entry name" value="ABC_TRANSPORTER_1"/>
    <property type="match status" value="1"/>
</dbReference>
<keyword evidence="3 5" id="KW-0067">ATP-binding</keyword>
<dbReference type="Proteomes" id="UP000008206">
    <property type="component" value="Chromosome"/>
</dbReference>
<dbReference type="CDD" id="cd03255">
    <property type="entry name" value="ABC_MJ0796_LolCDE_FtsE"/>
    <property type="match status" value="1"/>
</dbReference>
<dbReference type="SMART" id="SM00382">
    <property type="entry name" value="AAA"/>
    <property type="match status" value="1"/>
</dbReference>
<dbReference type="PROSITE" id="PS50893">
    <property type="entry name" value="ABC_TRANSPORTER_2"/>
    <property type="match status" value="1"/>
</dbReference>
<dbReference type="PANTHER" id="PTHR24220">
    <property type="entry name" value="IMPORT ATP-BINDING PROTEIN"/>
    <property type="match status" value="1"/>
</dbReference>
<dbReference type="GO" id="GO:0016887">
    <property type="term" value="F:ATP hydrolysis activity"/>
    <property type="evidence" value="ECO:0007669"/>
    <property type="project" value="InterPro"/>
</dbReference>
<dbReference type="GO" id="GO:0005524">
    <property type="term" value="F:ATP binding"/>
    <property type="evidence" value="ECO:0007669"/>
    <property type="project" value="UniProtKB-KW"/>
</dbReference>
<evidence type="ECO:0000313" key="5">
    <source>
        <dbReference type="EMBL" id="ADN12459.1"/>
    </source>
</evidence>
<dbReference type="InterPro" id="IPR003593">
    <property type="entry name" value="AAA+_ATPase"/>
</dbReference>
<keyword evidence="1" id="KW-0813">Transport</keyword>
<name>E0U772_GLOV7</name>
<dbReference type="KEGG" id="cyj:Cyan7822_0414"/>
<evidence type="ECO:0000256" key="1">
    <source>
        <dbReference type="ARBA" id="ARBA00022448"/>
    </source>
</evidence>
<dbReference type="AlphaFoldDB" id="E0U772"/>
<dbReference type="PANTHER" id="PTHR24220:SF376">
    <property type="entry name" value="ABC TRANSPORTER"/>
    <property type="match status" value="1"/>
</dbReference>
<evidence type="ECO:0000256" key="3">
    <source>
        <dbReference type="ARBA" id="ARBA00022840"/>
    </source>
</evidence>
<dbReference type="STRING" id="497965.Cyan7822_0414"/>
<sequence length="240" mass="26616">MQTLKEQKNLAASQNSAVISAKNLNHFFGEGTLRKQALFEINLDIYPGEIVIMTGPSGSGKTTLLTLMGGLRSAHEGSLKILGQEICQASQQQLLQIRRSLGYIFQAHNLLTFLTAKENVRMSLELHDTMPPQEMDVKVISILEAVGLGHRINYYPESLSGGQKQRVAIARALVSQPQIILADEPTAALDKKSGRDVVEMMQQLAKEQGSTILLVTHDNRILDIADRIIYMEDGRLRDDH</sequence>
<evidence type="ECO:0000256" key="2">
    <source>
        <dbReference type="ARBA" id="ARBA00022741"/>
    </source>
</evidence>
<dbReference type="Gene3D" id="3.40.50.300">
    <property type="entry name" value="P-loop containing nucleotide triphosphate hydrolases"/>
    <property type="match status" value="1"/>
</dbReference>
<dbReference type="NCBIfam" id="TIGR02982">
    <property type="entry name" value="heterocyst_DevA"/>
    <property type="match status" value="1"/>
</dbReference>